<dbReference type="NCBIfam" id="TIGR03696">
    <property type="entry name" value="Rhs_assc_core"/>
    <property type="match status" value="1"/>
</dbReference>
<evidence type="ECO:0000313" key="3">
    <source>
        <dbReference type="Proteomes" id="UP001629156"/>
    </source>
</evidence>
<dbReference type="InterPro" id="IPR022385">
    <property type="entry name" value="Rhs_assc_core"/>
</dbReference>
<dbReference type="InterPro" id="IPR045619">
    <property type="entry name" value="DUF6443"/>
</dbReference>
<organism evidence="2 3">
    <name type="scientific">Flavobacterium rhizosphaerae</name>
    <dbReference type="NCBI Taxonomy" id="3163298"/>
    <lineage>
        <taxon>Bacteria</taxon>
        <taxon>Pseudomonadati</taxon>
        <taxon>Bacteroidota</taxon>
        <taxon>Flavobacteriia</taxon>
        <taxon>Flavobacteriales</taxon>
        <taxon>Flavobacteriaceae</taxon>
        <taxon>Flavobacterium</taxon>
    </lineage>
</organism>
<sequence>MKKLLYTFLLYPVLLLGQTPTQNYVKTLVYHSESASSNPSKANASVTYYDGLGRPIQQVANKQSGTGKDIITHIEYDAFGRQSRDYLPFVASTEDMTFNSSAQANAVSFYSTSAFQNTTNPYSEKFFDASPINRVMKQSAPGTPWLGNADNDNDHTVKHAYLSNTDEDAVKKLKANAGEPADGVYGTTFINEGYYPGGELYKNIIQDENKNSAIYIGNGGMQNKLNTVEEYTDDEGRLILKRTFFSAVDTFGMSGVGSMDTYYIYDQYGNLSYVLPPKALGSITNADKLSYQYKYDYKNRLVEKKLPGKAWEFIVYDQLDRVVATGPALNPWGVTTGAASGWLFTQYDALGRVAYSGWVPEPLAFTSGRRNTLQSYNYPTAVPSTNATTIDGVTVYYTNPGTTPANIKASLKLLTVNYYDDYRFLNAQTKPTSTTLVEDVNVWLTPKGLATGNWTRALEGYSIANGESTYTFYDSKKARMVRTRTTNYLGGYTQVDNKLEFNGRVQYTKTKHKRTADTNTADTTVTTQEDFTYTSQERLLSHTHTIEGQNPQLLAYNAYNSIGQLISKKVGNNINSPLQIVDYAYNIRGWLTGINNINNLAAANVGNLQPQDLFAFSINYNGTIQQNMNGAITPLYNGSIAETTWRTASDNISRRYGYKYDQVNRLLDAYYQIPASTVPVRNSYNEHLKYDGNGNITSLVRNGGTDSATLVNEIDNLAYTYDGNMLTKVSDSSGNTAGFSDIDQSGAPDYTYDDYANMKTDKNKSITSITYNHLNLPVVVTISGSTPATNNGTISYLYNAAGVKLRKTVTPNVDTAMVTDYLSAYQYENGILEFFPVSEGYVKTTIVSGSCNYNYVFHYKDHLGNNRISYTIDPADNVLKIIEENHYYPFGLKHEGYSANQQIITRGITIPIVIVPVVNTLDATYKYKYNGKELQDELGLNMYDYGARNYDPAIGRWMNIDPLAEVSRRWSPYNYCYDNPIRFVDPDGMQAVYDWEAHDAGRKGVYKDGDKEVSFEEALTSYEGDNTDDNYVFDEKGNYVRTDKTADKFDRIQIENKKTGENRFYSFADPINDPKDISSGLINKIEFISYSQIFSMLYSVDAFDKENGNMFYFASKSRAGHPFDYAYSTLINKFEKAGNSLFLADGDYYAHNFQNFGNYLWAATGYINGFGYAELKMGANIHNYFTRGGYDTDDDQLSIVEGAYYAAKHDLKKFLHK</sequence>
<protein>
    <submittedName>
        <fullName evidence="2">DUF6443 domain-containing protein</fullName>
    </submittedName>
</protein>
<proteinExistence type="predicted"/>
<dbReference type="Gene3D" id="2.180.10.10">
    <property type="entry name" value="RHS repeat-associated core"/>
    <property type="match status" value="1"/>
</dbReference>
<name>A0ABW8YZ47_9FLAO</name>
<accession>A0ABW8YZ47</accession>
<reference evidence="2 3" key="1">
    <citation type="submission" date="2024-06" db="EMBL/GenBank/DDBJ databases">
        <authorList>
            <person name="Kaempfer P."/>
            <person name="Viver T."/>
        </authorList>
    </citation>
    <scope>NUCLEOTIDE SEQUENCE [LARGE SCALE GENOMIC DNA]</scope>
    <source>
        <strain evidence="2 3">ST-119</strain>
    </source>
</reference>
<dbReference type="InterPro" id="IPR050708">
    <property type="entry name" value="T6SS_VgrG/RHS"/>
</dbReference>
<dbReference type="Pfam" id="PF20041">
    <property type="entry name" value="DUF6443"/>
    <property type="match status" value="1"/>
</dbReference>
<dbReference type="PANTHER" id="PTHR32305:SF15">
    <property type="entry name" value="PROTEIN RHSA-RELATED"/>
    <property type="match status" value="1"/>
</dbReference>
<evidence type="ECO:0000259" key="1">
    <source>
        <dbReference type="Pfam" id="PF20041"/>
    </source>
</evidence>
<gene>
    <name evidence="2" type="ORF">ABS766_13995</name>
</gene>
<evidence type="ECO:0000313" key="2">
    <source>
        <dbReference type="EMBL" id="MFL9845533.1"/>
    </source>
</evidence>
<comment type="caution">
    <text evidence="2">The sequence shown here is derived from an EMBL/GenBank/DDBJ whole genome shotgun (WGS) entry which is preliminary data.</text>
</comment>
<dbReference type="RefSeq" id="WP_408085817.1">
    <property type="nucleotide sequence ID" value="NZ_JBELPZ010000018.1"/>
</dbReference>
<dbReference type="PANTHER" id="PTHR32305">
    <property type="match status" value="1"/>
</dbReference>
<dbReference type="EMBL" id="JBELPZ010000018">
    <property type="protein sequence ID" value="MFL9845533.1"/>
    <property type="molecule type" value="Genomic_DNA"/>
</dbReference>
<dbReference type="Proteomes" id="UP001629156">
    <property type="component" value="Unassembled WGS sequence"/>
</dbReference>
<keyword evidence="3" id="KW-1185">Reference proteome</keyword>
<feature type="domain" description="DUF6443" evidence="1">
    <location>
        <begin position="32"/>
        <end position="157"/>
    </location>
</feature>